<dbReference type="SUPFAM" id="SSF48403">
    <property type="entry name" value="Ankyrin repeat"/>
    <property type="match status" value="1"/>
</dbReference>
<dbReference type="InterPro" id="IPR002110">
    <property type="entry name" value="Ankyrin_rpt"/>
</dbReference>
<protein>
    <submittedName>
        <fullName evidence="4">Ankyrin repeat domain-containing protein</fullName>
    </submittedName>
</protein>
<dbReference type="PROSITE" id="PS50088">
    <property type="entry name" value="ANK_REPEAT"/>
    <property type="match status" value="2"/>
</dbReference>
<evidence type="ECO:0000256" key="2">
    <source>
        <dbReference type="ARBA" id="ARBA00023043"/>
    </source>
</evidence>
<keyword evidence="5" id="KW-1185">Reference proteome</keyword>
<evidence type="ECO:0000313" key="5">
    <source>
        <dbReference type="Proteomes" id="UP000271548"/>
    </source>
</evidence>
<dbReference type="EMBL" id="RAZS01000008">
    <property type="protein sequence ID" value="RKN16518.1"/>
    <property type="molecule type" value="Genomic_DNA"/>
</dbReference>
<feature type="repeat" description="ANK" evidence="3">
    <location>
        <begin position="451"/>
        <end position="483"/>
    </location>
</feature>
<dbReference type="Pfam" id="PF12796">
    <property type="entry name" value="Ank_2"/>
    <property type="match status" value="1"/>
</dbReference>
<feature type="repeat" description="ANK" evidence="3">
    <location>
        <begin position="418"/>
        <end position="450"/>
    </location>
</feature>
<gene>
    <name evidence="4" type="ORF">D7147_22355</name>
</gene>
<keyword evidence="1" id="KW-0677">Repeat</keyword>
<comment type="caution">
    <text evidence="4">The sequence shown here is derived from an EMBL/GenBank/DDBJ whole genome shotgun (WGS) entry which is preliminary data.</text>
</comment>
<dbReference type="Gene3D" id="1.25.40.20">
    <property type="entry name" value="Ankyrin repeat-containing domain"/>
    <property type="match status" value="1"/>
</dbReference>
<sequence length="499" mass="54341">MVASISERRAVGDWRGVCAAGMVDAHVDLPDVARRWGTGEAERIEAELHGFAPDLLRRFLPRMDTLALMPRQQVVLSRLSIPFPARPGRAAVLVVSLPTDVRAPQRLGLRVIDAAEVGDGWLDLPDWCWHAQASADRRWAYGASPERLPWHHPDGRRYAPDETSPGEPADRAAAMETLTALLEAGEVLAAYQTAGFVVDHTQPRYGSAFLVTHQLTSWASTLPLLAAEYRRLAHRYGHQSLRFASQLAITATDDGLLRLHAHPSAYKLPGPLVGVPAPSEVALLRTGALTADELHPLVHEALFPDRDQRRPAARPRTGKEFRVRCGGDWHLLRLTGGYLTTSHHDAAEIERELLLAQLGGPINGCANAVRAWRTGAKPVPKEIRRIRSDLLARLFHGDTDTVLAFVEAGLDPELRDGTGSTVLHWLSHLDHVRALPVLLAAGLSLDARDGEGDTPLHRAAAAGAEDVMTALVDAGADALAVNGSNRTPARLLQETRRRG</sequence>
<dbReference type="Proteomes" id="UP000271548">
    <property type="component" value="Unassembled WGS sequence"/>
</dbReference>
<organism evidence="4 5">
    <name type="scientific">Micromonospora musae</name>
    <dbReference type="NCBI Taxonomy" id="1894970"/>
    <lineage>
        <taxon>Bacteria</taxon>
        <taxon>Bacillati</taxon>
        <taxon>Actinomycetota</taxon>
        <taxon>Actinomycetes</taxon>
        <taxon>Micromonosporales</taxon>
        <taxon>Micromonosporaceae</taxon>
        <taxon>Micromonospora</taxon>
    </lineage>
</organism>
<reference evidence="4 5" key="1">
    <citation type="submission" date="2018-09" db="EMBL/GenBank/DDBJ databases">
        <title>Micromonospora sp. nov. MS1-9, isolated from a root of Musa sp.</title>
        <authorList>
            <person name="Kuncharoen N."/>
            <person name="Kudo T."/>
            <person name="Ohkuma M."/>
            <person name="Yuki M."/>
            <person name="Tanasupawat S."/>
        </authorList>
    </citation>
    <scope>NUCLEOTIDE SEQUENCE [LARGE SCALE GENOMIC DNA]</scope>
    <source>
        <strain evidence="4 5">NGC1-4</strain>
    </source>
</reference>
<evidence type="ECO:0000256" key="3">
    <source>
        <dbReference type="PROSITE-ProRule" id="PRU00023"/>
    </source>
</evidence>
<accession>A0ABX9R0I8</accession>
<dbReference type="InterPro" id="IPR036770">
    <property type="entry name" value="Ankyrin_rpt-contain_sf"/>
</dbReference>
<dbReference type="PROSITE" id="PS50297">
    <property type="entry name" value="ANK_REP_REGION"/>
    <property type="match status" value="1"/>
</dbReference>
<evidence type="ECO:0000313" key="4">
    <source>
        <dbReference type="EMBL" id="RKN16518.1"/>
    </source>
</evidence>
<keyword evidence="2 3" id="KW-0040">ANK repeat</keyword>
<evidence type="ECO:0000256" key="1">
    <source>
        <dbReference type="ARBA" id="ARBA00022737"/>
    </source>
</evidence>
<name>A0ABX9R0I8_9ACTN</name>
<dbReference type="PANTHER" id="PTHR24171">
    <property type="entry name" value="ANKYRIN REPEAT DOMAIN-CONTAINING PROTEIN 39-RELATED"/>
    <property type="match status" value="1"/>
</dbReference>
<dbReference type="SMART" id="SM00248">
    <property type="entry name" value="ANK"/>
    <property type="match status" value="2"/>
</dbReference>
<proteinExistence type="predicted"/>